<gene>
    <name evidence="1" type="ORF">BN1209_0134</name>
</gene>
<dbReference type="EMBL" id="LN794158">
    <property type="protein sequence ID" value="CEN55188.1"/>
    <property type="molecule type" value="Genomic_DNA"/>
</dbReference>
<name>A0A0B7ISG4_9PROT</name>
<dbReference type="Proteomes" id="UP000056322">
    <property type="component" value="Chromosome 1"/>
</dbReference>
<evidence type="ECO:0008006" key="3">
    <source>
        <dbReference type="Google" id="ProtNLM"/>
    </source>
</evidence>
<dbReference type="AlphaFoldDB" id="A0A0B7ISG4"/>
<proteinExistence type="predicted"/>
<protein>
    <recommendedName>
        <fullName evidence="3">Porin domain-containing protein</fullName>
    </recommendedName>
</protein>
<dbReference type="KEGG" id="mbac:BN1209_0134"/>
<evidence type="ECO:0000313" key="2">
    <source>
        <dbReference type="Proteomes" id="UP000056322"/>
    </source>
</evidence>
<evidence type="ECO:0000313" key="1">
    <source>
        <dbReference type="EMBL" id="CEN55188.1"/>
    </source>
</evidence>
<sequence>MPTALAIGAKTRQNDLDVAVQFSFWTGINASSADNLNGSGASNGGLGYSSLNIRQSFLSFGDASWGTVKAGRDLGVFGSDAILSDMTLLGVGSNAGSTGSSTLGRIGSGYLYADWLAQLQYQTPNFNGFQATVAVQEALGQVDNSNLGYAGKVTYDFAANDVTGRVWVGGVTTKRQNGAAARGADGLAVSASEVTADAYEVGAKVAYQGAELVGYYYDGQNMDGGVGQFPGSTFAGAAIAETKNSGGYVQGTFKLPTIGTKLGASWGVNNIGAASREAWIVGAYHPLTKSVNLVAEYNNLETDTGVAGANATGKARTVSLGAILFF</sequence>
<dbReference type="SUPFAM" id="SSF56935">
    <property type="entry name" value="Porins"/>
    <property type="match status" value="1"/>
</dbReference>
<reference evidence="2" key="1">
    <citation type="submission" date="2014-12" db="EMBL/GenBank/DDBJ databases">
        <authorList>
            <person name="Salcher M.M."/>
        </authorList>
    </citation>
    <scope>NUCLEOTIDE SEQUENCE [LARGE SCALE GENOMIC DNA]</scope>
    <source>
        <strain evidence="2">MMS-10A-171</strain>
    </source>
</reference>
<keyword evidence="2" id="KW-1185">Reference proteome</keyword>
<organism evidence="1 2">
    <name type="scientific">Candidatus Methylopumilus turicensis</name>
    <dbReference type="NCBI Taxonomy" id="1581680"/>
    <lineage>
        <taxon>Bacteria</taxon>
        <taxon>Pseudomonadati</taxon>
        <taxon>Pseudomonadota</taxon>
        <taxon>Betaproteobacteria</taxon>
        <taxon>Nitrosomonadales</taxon>
        <taxon>Methylophilaceae</taxon>
        <taxon>Candidatus Methylopumilus</taxon>
    </lineage>
</organism>
<accession>A0A0B7ISG4</accession>
<dbReference type="InterPro" id="IPR023614">
    <property type="entry name" value="Porin_dom_sf"/>
</dbReference>
<dbReference type="HOGENOM" id="CLU_032382_1_0_4"/>
<dbReference type="STRING" id="1581680.BN1209_0134"/>
<dbReference type="Gene3D" id="2.40.160.10">
    <property type="entry name" value="Porin"/>
    <property type="match status" value="1"/>
</dbReference>